<feature type="compositionally biased region" description="Basic and acidic residues" evidence="1">
    <location>
        <begin position="36"/>
        <end position="48"/>
    </location>
</feature>
<name>A0ABU4DPQ3_9DEIO</name>
<evidence type="ECO:0000313" key="3">
    <source>
        <dbReference type="Proteomes" id="UP001276150"/>
    </source>
</evidence>
<protein>
    <recommendedName>
        <fullName evidence="4">Excalibur calcium-binding domain-containing protein</fullName>
    </recommendedName>
</protein>
<dbReference type="EMBL" id="JAPMIV010000006">
    <property type="protein sequence ID" value="MDV6373972.1"/>
    <property type="molecule type" value="Genomic_DNA"/>
</dbReference>
<evidence type="ECO:0008006" key="4">
    <source>
        <dbReference type="Google" id="ProtNLM"/>
    </source>
</evidence>
<accession>A0ABU4DPQ3</accession>
<dbReference type="Proteomes" id="UP001276150">
    <property type="component" value="Unassembled WGS sequence"/>
</dbReference>
<organism evidence="2 3">
    <name type="scientific">Deinococcus arenicola</name>
    <dbReference type="NCBI Taxonomy" id="2994950"/>
    <lineage>
        <taxon>Bacteria</taxon>
        <taxon>Thermotogati</taxon>
        <taxon>Deinococcota</taxon>
        <taxon>Deinococci</taxon>
        <taxon>Deinococcales</taxon>
        <taxon>Deinococcaceae</taxon>
        <taxon>Deinococcus</taxon>
    </lineage>
</organism>
<sequence length="57" mass="6168">MTAQSKTGWLPRPLVKANSGRCTELSKIGVPDILKTEASDTPGLDRDNNNIGCNKVR</sequence>
<dbReference type="RefSeq" id="WP_317639291.1">
    <property type="nucleotide sequence ID" value="NZ_JAPMIV010000006.1"/>
</dbReference>
<keyword evidence="3" id="KW-1185">Reference proteome</keyword>
<comment type="caution">
    <text evidence="2">The sequence shown here is derived from an EMBL/GenBank/DDBJ whole genome shotgun (WGS) entry which is preliminary data.</text>
</comment>
<proteinExistence type="predicted"/>
<gene>
    <name evidence="2" type="ORF">ORD21_05090</name>
</gene>
<feature type="region of interest" description="Disordered" evidence="1">
    <location>
        <begin position="36"/>
        <end position="57"/>
    </location>
</feature>
<evidence type="ECO:0000313" key="2">
    <source>
        <dbReference type="EMBL" id="MDV6373972.1"/>
    </source>
</evidence>
<reference evidence="2 3" key="1">
    <citation type="submission" date="2022-11" db="EMBL/GenBank/DDBJ databases">
        <title>Deinococcus ZS9-10, Low Temperature and Draught-tolerating, UV-resistant Bacteria from Continental Antarctica.</title>
        <authorList>
            <person name="Cheng L."/>
        </authorList>
    </citation>
    <scope>NUCLEOTIDE SEQUENCE [LARGE SCALE GENOMIC DNA]</scope>
    <source>
        <strain evidence="2 3">ZS9-10</strain>
    </source>
</reference>
<evidence type="ECO:0000256" key="1">
    <source>
        <dbReference type="SAM" id="MobiDB-lite"/>
    </source>
</evidence>